<accession>A0ABN7US61</accession>
<proteinExistence type="predicted"/>
<gene>
    <name evidence="3" type="ORF">GMARGA_LOCUS9715</name>
</gene>
<reference evidence="3 4" key="1">
    <citation type="submission" date="2021-06" db="EMBL/GenBank/DDBJ databases">
        <authorList>
            <person name="Kallberg Y."/>
            <person name="Tangrot J."/>
            <person name="Rosling A."/>
        </authorList>
    </citation>
    <scope>NUCLEOTIDE SEQUENCE [LARGE SCALE GENOMIC DNA]</scope>
    <source>
        <strain evidence="3 4">120-4 pot B 10/14</strain>
    </source>
</reference>
<organism evidence="3 4">
    <name type="scientific">Gigaspora margarita</name>
    <dbReference type="NCBI Taxonomy" id="4874"/>
    <lineage>
        <taxon>Eukaryota</taxon>
        <taxon>Fungi</taxon>
        <taxon>Fungi incertae sedis</taxon>
        <taxon>Mucoromycota</taxon>
        <taxon>Glomeromycotina</taxon>
        <taxon>Glomeromycetes</taxon>
        <taxon>Diversisporales</taxon>
        <taxon>Gigasporaceae</taxon>
        <taxon>Gigaspora</taxon>
    </lineage>
</organism>
<dbReference type="Pfam" id="PF11160">
    <property type="entry name" value="Hva1_TUDOR"/>
    <property type="match status" value="1"/>
</dbReference>
<evidence type="ECO:0000259" key="2">
    <source>
        <dbReference type="Pfam" id="PF11160"/>
    </source>
</evidence>
<name>A0ABN7US61_GIGMA</name>
<dbReference type="InterPro" id="IPR021331">
    <property type="entry name" value="Hva1_TUDOR"/>
</dbReference>
<feature type="compositionally biased region" description="Basic and acidic residues" evidence="1">
    <location>
        <begin position="43"/>
        <end position="54"/>
    </location>
</feature>
<feature type="domain" description="Hypervirulence associated protein TUDOR" evidence="2">
    <location>
        <begin position="26"/>
        <end position="66"/>
    </location>
</feature>
<comment type="caution">
    <text evidence="3">The sequence shown here is derived from an EMBL/GenBank/DDBJ whole genome shotgun (WGS) entry which is preliminary data.</text>
</comment>
<dbReference type="EMBL" id="CAJVQB010005283">
    <property type="protein sequence ID" value="CAG8657772.1"/>
    <property type="molecule type" value="Genomic_DNA"/>
</dbReference>
<keyword evidence="4" id="KW-1185">Reference proteome</keyword>
<evidence type="ECO:0000313" key="3">
    <source>
        <dbReference type="EMBL" id="CAG8657772.1"/>
    </source>
</evidence>
<dbReference type="Proteomes" id="UP000789901">
    <property type="component" value="Unassembled WGS sequence"/>
</dbReference>
<evidence type="ECO:0000256" key="1">
    <source>
        <dbReference type="SAM" id="MobiDB-lite"/>
    </source>
</evidence>
<sequence length="99" mass="11307">MPVQEFNEKVKTAIKKKDLKIGIHLSEGIVREIITQPEIVGDSRKRIKAGEDNPRVVIENSHTHKQTEGEKEPEGKKSDNEPQDPNYDPTKENVEDDDF</sequence>
<protein>
    <submittedName>
        <fullName evidence="3">37344_t:CDS:1</fullName>
    </submittedName>
</protein>
<evidence type="ECO:0000313" key="4">
    <source>
        <dbReference type="Proteomes" id="UP000789901"/>
    </source>
</evidence>
<feature type="compositionally biased region" description="Basic and acidic residues" evidence="1">
    <location>
        <begin position="61"/>
        <end position="80"/>
    </location>
</feature>
<feature type="region of interest" description="Disordered" evidence="1">
    <location>
        <begin position="43"/>
        <end position="99"/>
    </location>
</feature>